<gene>
    <name evidence="2" type="ORF">HF394_10020</name>
</gene>
<evidence type="ECO:0000313" key="2">
    <source>
        <dbReference type="EMBL" id="QKX50888.1"/>
    </source>
</evidence>
<reference evidence="2 3" key="1">
    <citation type="submission" date="2020-04" db="EMBL/GenBank/DDBJ databases">
        <authorList>
            <person name="Pajer P."/>
            <person name="Broz P."/>
        </authorList>
    </citation>
    <scope>NUCLEOTIDE SEQUENCE [LARGE SCALE GENOMIC DNA]</scope>
    <source>
        <strain evidence="3">NRL-ATB46093</strain>
    </source>
</reference>
<reference evidence="3" key="2">
    <citation type="submission" date="2020-06" db="EMBL/GenBank/DDBJ databases">
        <title>Isolation of Planomicrobium glaciei.</title>
        <authorList>
            <person name="Malisova L."/>
            <person name="Safrankova R."/>
            <person name="Jakubu V."/>
            <person name="Spanelova P."/>
        </authorList>
    </citation>
    <scope>NUCLEOTIDE SEQUENCE [LARGE SCALE GENOMIC DNA]</scope>
    <source>
        <strain evidence="3">NRL-ATB46093</strain>
    </source>
</reference>
<evidence type="ECO:0000256" key="1">
    <source>
        <dbReference type="SAM" id="Phobius"/>
    </source>
</evidence>
<sequence>MKKAFFSILGGLVLGLTLSFILFDYQSSWTSHLNRAGVDQVVNEMDFDFVFNSSLLVIGISILIFLIWSFIDKKKDEKFLKDYENSKKEKIN</sequence>
<keyword evidence="1" id="KW-0472">Membrane</keyword>
<feature type="transmembrane region" description="Helical" evidence="1">
    <location>
        <begin position="49"/>
        <end position="71"/>
    </location>
</feature>
<accession>A0A7H8QA69</accession>
<dbReference type="Proteomes" id="UP000509222">
    <property type="component" value="Chromosome"/>
</dbReference>
<dbReference type="AlphaFoldDB" id="A0A7H8QA69"/>
<organism evidence="2 3">
    <name type="scientific">Planococcus glaciei</name>
    <dbReference type="NCBI Taxonomy" id="459472"/>
    <lineage>
        <taxon>Bacteria</taxon>
        <taxon>Bacillati</taxon>
        <taxon>Bacillota</taxon>
        <taxon>Bacilli</taxon>
        <taxon>Bacillales</taxon>
        <taxon>Caryophanaceae</taxon>
        <taxon>Planococcus</taxon>
    </lineage>
</organism>
<proteinExistence type="predicted"/>
<protein>
    <submittedName>
        <fullName evidence="2">Uncharacterized protein</fullName>
    </submittedName>
</protein>
<keyword evidence="1" id="KW-0812">Transmembrane</keyword>
<dbReference type="EMBL" id="CP051177">
    <property type="protein sequence ID" value="QKX50888.1"/>
    <property type="molecule type" value="Genomic_DNA"/>
</dbReference>
<keyword evidence="1" id="KW-1133">Transmembrane helix</keyword>
<name>A0A7H8QA69_9BACL</name>
<evidence type="ECO:0000313" key="3">
    <source>
        <dbReference type="Proteomes" id="UP000509222"/>
    </source>
</evidence>
<keyword evidence="3" id="KW-1185">Reference proteome</keyword>
<dbReference type="RefSeq" id="WP_176294502.1">
    <property type="nucleotide sequence ID" value="NZ_CP051177.1"/>
</dbReference>